<organism evidence="1 2">
    <name type="scientific">Steinernema carpocapsae</name>
    <name type="common">Entomopathogenic nematode</name>
    <dbReference type="NCBI Taxonomy" id="34508"/>
    <lineage>
        <taxon>Eukaryota</taxon>
        <taxon>Metazoa</taxon>
        <taxon>Ecdysozoa</taxon>
        <taxon>Nematoda</taxon>
        <taxon>Chromadorea</taxon>
        <taxon>Rhabditida</taxon>
        <taxon>Tylenchina</taxon>
        <taxon>Panagrolaimomorpha</taxon>
        <taxon>Strongyloidoidea</taxon>
        <taxon>Steinernematidae</taxon>
        <taxon>Steinernema</taxon>
    </lineage>
</organism>
<reference evidence="1 2" key="2">
    <citation type="journal article" date="2019" name="G3 (Bethesda)">
        <title>Hybrid Assembly of the Genome of the Entomopathogenic Nematode Steinernema carpocapsae Identifies the X-Chromosome.</title>
        <authorList>
            <person name="Serra L."/>
            <person name="Macchietto M."/>
            <person name="Macias-Munoz A."/>
            <person name="McGill C.J."/>
            <person name="Rodriguez I.M."/>
            <person name="Rodriguez B."/>
            <person name="Murad R."/>
            <person name="Mortazavi A."/>
        </authorList>
    </citation>
    <scope>NUCLEOTIDE SEQUENCE [LARGE SCALE GENOMIC DNA]</scope>
    <source>
        <strain evidence="1 2">ALL</strain>
    </source>
</reference>
<proteinExistence type="predicted"/>
<sequence>MDSTPFRFVEDVLNNISLIAIANLAIAFGQLPKTRKVSKWNSLADKQLNTVVFYTLHIFIDGPTMRGCVTLGYFLAPHNAISISEFAALNPKQAKIGGVNVCSSSSSNFSQTFNTVSPSELAHLLKHWLVNLDNRLHLHFRNAELQKAEILYKSLLSYPVYFHCLKLSYCGLESEQFLERQVNFGHRITTLILTDIWPQSIQSTIVKFFQNPSFVRLWADSTTLDFSLCLRVFETWMTSRKPKEISVFSRLANLPTAFPKYLVHERINSGHQFILKHDFYQFSEITWRLSLIKEDVPSVSGSVYKTTVFLCKLD</sequence>
<evidence type="ECO:0000313" key="2">
    <source>
        <dbReference type="Proteomes" id="UP000298663"/>
    </source>
</evidence>
<reference evidence="1 2" key="1">
    <citation type="journal article" date="2015" name="Genome Biol.">
        <title>Comparative genomics of Steinernema reveals deeply conserved gene regulatory networks.</title>
        <authorList>
            <person name="Dillman A.R."/>
            <person name="Macchietto M."/>
            <person name="Porter C.F."/>
            <person name="Rogers A."/>
            <person name="Williams B."/>
            <person name="Antoshechkin I."/>
            <person name="Lee M.M."/>
            <person name="Goodwin Z."/>
            <person name="Lu X."/>
            <person name="Lewis E.E."/>
            <person name="Goodrich-Blair H."/>
            <person name="Stock S.P."/>
            <person name="Adams B.J."/>
            <person name="Sternberg P.W."/>
            <person name="Mortazavi A."/>
        </authorList>
    </citation>
    <scope>NUCLEOTIDE SEQUENCE [LARGE SCALE GENOMIC DNA]</scope>
    <source>
        <strain evidence="1 2">ALL</strain>
    </source>
</reference>
<dbReference type="Proteomes" id="UP000298663">
    <property type="component" value="Unassembled WGS sequence"/>
</dbReference>
<name>A0A4U5NZR3_STECR</name>
<evidence type="ECO:0000313" key="1">
    <source>
        <dbReference type="EMBL" id="TKR89092.1"/>
    </source>
</evidence>
<comment type="caution">
    <text evidence="1">The sequence shown here is derived from an EMBL/GenBank/DDBJ whole genome shotgun (WGS) entry which is preliminary data.</text>
</comment>
<keyword evidence="2" id="KW-1185">Reference proteome</keyword>
<gene>
    <name evidence="1" type="ORF">L596_013245</name>
</gene>
<protein>
    <submittedName>
        <fullName evidence="1">Uncharacterized protein</fullName>
    </submittedName>
</protein>
<accession>A0A4U5NZR3</accession>
<dbReference type="AlphaFoldDB" id="A0A4U5NZR3"/>
<dbReference type="EMBL" id="AZBU02000003">
    <property type="protein sequence ID" value="TKR89092.1"/>
    <property type="molecule type" value="Genomic_DNA"/>
</dbReference>